<feature type="compositionally biased region" description="Basic and acidic residues" evidence="1">
    <location>
        <begin position="213"/>
        <end position="223"/>
    </location>
</feature>
<feature type="compositionally biased region" description="Low complexity" evidence="1">
    <location>
        <begin position="185"/>
        <end position="195"/>
    </location>
</feature>
<keyword evidence="3" id="KW-1185">Reference proteome</keyword>
<protein>
    <submittedName>
        <fullName evidence="2">Zinc finger FYVE domain-containing protein 26</fullName>
    </submittedName>
</protein>
<dbReference type="GO" id="GO:0000281">
    <property type="term" value="P:mitotic cytokinesis"/>
    <property type="evidence" value="ECO:0007669"/>
    <property type="project" value="InterPro"/>
</dbReference>
<gene>
    <name evidence="2" type="ORF">D9C73_021206</name>
</gene>
<evidence type="ECO:0000256" key="1">
    <source>
        <dbReference type="SAM" id="MobiDB-lite"/>
    </source>
</evidence>
<dbReference type="GO" id="GO:0005765">
    <property type="term" value="C:lysosomal membrane"/>
    <property type="evidence" value="ECO:0007669"/>
    <property type="project" value="TreeGrafter"/>
</dbReference>
<dbReference type="AlphaFoldDB" id="A0A4V6AS64"/>
<dbReference type="Proteomes" id="UP000298787">
    <property type="component" value="Chromosome 18"/>
</dbReference>
<dbReference type="GO" id="GO:0032465">
    <property type="term" value="P:regulation of cytokinesis"/>
    <property type="evidence" value="ECO:0007669"/>
    <property type="project" value="TreeGrafter"/>
</dbReference>
<dbReference type="STRING" id="240159.A0A4V6AS64"/>
<accession>A0A4V6AS64</accession>
<sequence length="268" mass="30340">MHPFGCEAQTSLQDLFEYFKRCLRHGEWELASACVPQLVNSTGGGLSEKLRDIIKAIVCQPYSLKWESVGSPHRLAWFWLQVLEKWTEEQVPPHIRRELEFLLLLEELWSEGIPDTVLKQQLHKAFLDTQTEQKAPERTTDASVESCLRTLLEKKKPRLAQSLAQFLQVRHVLSIKCILDHQHAPSSSSSSSSTSPPGPVMLTGPHSAAHVHPTPDEAAGKPERRFDKVEEWVEEIYAVLSVMPWSFAGVTGSWRRCVRRCGQPETGP</sequence>
<dbReference type="EMBL" id="CM014095">
    <property type="protein sequence ID" value="TKS87082.1"/>
    <property type="molecule type" value="Genomic_DNA"/>
</dbReference>
<evidence type="ECO:0000313" key="3">
    <source>
        <dbReference type="Proteomes" id="UP000298787"/>
    </source>
</evidence>
<dbReference type="InterPro" id="IPR028730">
    <property type="entry name" value="ZFYVE26"/>
</dbReference>
<dbReference type="GO" id="GO:0032266">
    <property type="term" value="F:phosphatidylinositol-3-phosphate binding"/>
    <property type="evidence" value="ECO:0007669"/>
    <property type="project" value="InterPro"/>
</dbReference>
<dbReference type="GO" id="GO:0000724">
    <property type="term" value="P:double-strand break repair via homologous recombination"/>
    <property type="evidence" value="ECO:0007669"/>
    <property type="project" value="InterPro"/>
</dbReference>
<name>A0A4V6AS64_COLLU</name>
<dbReference type="PANTHER" id="PTHR46591">
    <property type="entry name" value="ZINC FINGER FYVE DOMAIN-CONTAINING PROTEIN 26"/>
    <property type="match status" value="1"/>
</dbReference>
<reference evidence="2 3" key="1">
    <citation type="submission" date="2019-01" db="EMBL/GenBank/DDBJ databases">
        <title>Genome Assembly of Collichthys lucidus.</title>
        <authorList>
            <person name="Cai M."/>
            <person name="Xiao S."/>
        </authorList>
    </citation>
    <scope>NUCLEOTIDE SEQUENCE [LARGE SCALE GENOMIC DNA]</scope>
    <source>
        <strain evidence="2">JT15FE1705JMU</strain>
        <tissue evidence="2">Muscle</tissue>
    </source>
</reference>
<dbReference type="GO" id="GO:0005813">
    <property type="term" value="C:centrosome"/>
    <property type="evidence" value="ECO:0007669"/>
    <property type="project" value="TreeGrafter"/>
</dbReference>
<feature type="region of interest" description="Disordered" evidence="1">
    <location>
        <begin position="184"/>
        <end position="223"/>
    </location>
</feature>
<organism evidence="2 3">
    <name type="scientific">Collichthys lucidus</name>
    <name type="common">Big head croaker</name>
    <name type="synonym">Sciaena lucida</name>
    <dbReference type="NCBI Taxonomy" id="240159"/>
    <lineage>
        <taxon>Eukaryota</taxon>
        <taxon>Metazoa</taxon>
        <taxon>Chordata</taxon>
        <taxon>Craniata</taxon>
        <taxon>Vertebrata</taxon>
        <taxon>Euteleostomi</taxon>
        <taxon>Actinopterygii</taxon>
        <taxon>Neopterygii</taxon>
        <taxon>Teleostei</taxon>
        <taxon>Neoteleostei</taxon>
        <taxon>Acanthomorphata</taxon>
        <taxon>Eupercaria</taxon>
        <taxon>Sciaenidae</taxon>
        <taxon>Collichthys</taxon>
    </lineage>
</organism>
<dbReference type="PANTHER" id="PTHR46591:SF1">
    <property type="entry name" value="ZINC FINGER FYVE DOMAIN-CONTAINING PROTEIN 26"/>
    <property type="match status" value="1"/>
</dbReference>
<evidence type="ECO:0000313" key="2">
    <source>
        <dbReference type="EMBL" id="TKS87082.1"/>
    </source>
</evidence>
<dbReference type="GO" id="GO:0030496">
    <property type="term" value="C:midbody"/>
    <property type="evidence" value="ECO:0007669"/>
    <property type="project" value="TreeGrafter"/>
</dbReference>
<proteinExistence type="predicted"/>